<dbReference type="PRINTS" id="PR00943">
    <property type="entry name" value="CUATPASE"/>
</dbReference>
<evidence type="ECO:0000256" key="17">
    <source>
        <dbReference type="ARBA" id="ARBA00023136"/>
    </source>
</evidence>
<evidence type="ECO:0000256" key="2">
    <source>
        <dbReference type="ARBA" id="ARBA00006024"/>
    </source>
</evidence>
<dbReference type="InterPro" id="IPR036163">
    <property type="entry name" value="HMA_dom_sf"/>
</dbReference>
<dbReference type="PANTHER" id="PTHR43520">
    <property type="entry name" value="ATP7, ISOFORM B"/>
    <property type="match status" value="1"/>
</dbReference>
<dbReference type="Gene3D" id="3.40.1110.10">
    <property type="entry name" value="Calcium-transporting ATPase, cytoplasmic domain N"/>
    <property type="match status" value="1"/>
</dbReference>
<keyword evidence="16" id="KW-0406">Ion transport</keyword>
<dbReference type="InterPro" id="IPR023298">
    <property type="entry name" value="ATPase_P-typ_TM_dom_sf"/>
</dbReference>
<dbReference type="SFLD" id="SFLDF00027">
    <property type="entry name" value="p-type_atpase"/>
    <property type="match status" value="1"/>
</dbReference>
<dbReference type="Proteomes" id="UP001333102">
    <property type="component" value="Chromosome"/>
</dbReference>
<dbReference type="PROSITE" id="PS01047">
    <property type="entry name" value="HMA_1"/>
    <property type="match status" value="2"/>
</dbReference>
<feature type="region of interest" description="Disordered" evidence="22">
    <location>
        <begin position="827"/>
        <end position="864"/>
    </location>
</feature>
<keyword evidence="9 21" id="KW-0547">Nucleotide-binding</keyword>
<keyword evidence="14 21" id="KW-1133">Transmembrane helix</keyword>
<evidence type="ECO:0000256" key="4">
    <source>
        <dbReference type="ARBA" id="ARBA00015102"/>
    </source>
</evidence>
<feature type="transmembrane region" description="Helical" evidence="21">
    <location>
        <begin position="239"/>
        <end position="266"/>
    </location>
</feature>
<evidence type="ECO:0000256" key="7">
    <source>
        <dbReference type="ARBA" id="ARBA00022723"/>
    </source>
</evidence>
<evidence type="ECO:0000256" key="21">
    <source>
        <dbReference type="RuleBase" id="RU362081"/>
    </source>
</evidence>
<feature type="transmembrane region" description="Helical" evidence="21">
    <location>
        <begin position="452"/>
        <end position="475"/>
    </location>
</feature>
<dbReference type="InterPro" id="IPR027256">
    <property type="entry name" value="P-typ_ATPase_IB"/>
</dbReference>
<dbReference type="Gene3D" id="3.30.70.100">
    <property type="match status" value="2"/>
</dbReference>
<keyword evidence="11 21" id="KW-0067">ATP-binding</keyword>
<dbReference type="CDD" id="cd02094">
    <property type="entry name" value="P-type_ATPase_Cu-like"/>
    <property type="match status" value="1"/>
</dbReference>
<dbReference type="NCBIfam" id="TIGR01494">
    <property type="entry name" value="ATPase_P-type"/>
    <property type="match status" value="1"/>
</dbReference>
<feature type="transmembrane region" description="Helical" evidence="21">
    <location>
        <begin position="272"/>
        <end position="290"/>
    </location>
</feature>
<keyword evidence="7 21" id="KW-0479">Metal-binding</keyword>
<dbReference type="InterPro" id="IPR001757">
    <property type="entry name" value="P_typ_ATPase"/>
</dbReference>
<evidence type="ECO:0000313" key="24">
    <source>
        <dbReference type="EMBL" id="WRP15537.1"/>
    </source>
</evidence>
<feature type="transmembrane region" description="Helical" evidence="21">
    <location>
        <begin position="209"/>
        <end position="227"/>
    </location>
</feature>
<dbReference type="EC" id="7.2.2.8" evidence="3"/>
<dbReference type="NCBIfam" id="TIGR01511">
    <property type="entry name" value="ATPase-IB1_Cu"/>
    <property type="match status" value="1"/>
</dbReference>
<keyword evidence="6 21" id="KW-0812">Transmembrane</keyword>
<dbReference type="InterPro" id="IPR023299">
    <property type="entry name" value="ATPase_P-typ_cyto_dom_N"/>
</dbReference>
<feature type="compositionally biased region" description="Basic and acidic residues" evidence="22">
    <location>
        <begin position="827"/>
        <end position="844"/>
    </location>
</feature>
<dbReference type="SUPFAM" id="SSF81665">
    <property type="entry name" value="Calcium ATPase, transmembrane domain M"/>
    <property type="match status" value="1"/>
</dbReference>
<keyword evidence="12" id="KW-0460">Magnesium</keyword>
<dbReference type="InterPro" id="IPR008250">
    <property type="entry name" value="ATPase_P-typ_transduc_dom_A_sf"/>
</dbReference>
<evidence type="ECO:0000256" key="8">
    <source>
        <dbReference type="ARBA" id="ARBA00022737"/>
    </source>
</evidence>
<dbReference type="Gene3D" id="3.40.50.1000">
    <property type="entry name" value="HAD superfamily/HAD-like"/>
    <property type="match status" value="1"/>
</dbReference>
<dbReference type="Pfam" id="PF00403">
    <property type="entry name" value="HMA"/>
    <property type="match status" value="2"/>
</dbReference>
<evidence type="ECO:0000256" key="3">
    <source>
        <dbReference type="ARBA" id="ARBA00012517"/>
    </source>
</evidence>
<dbReference type="SUPFAM" id="SSF55008">
    <property type="entry name" value="HMA, heavy metal-associated domain"/>
    <property type="match status" value="2"/>
</dbReference>
<dbReference type="InterPro" id="IPR036412">
    <property type="entry name" value="HAD-like_sf"/>
</dbReference>
<evidence type="ECO:0000256" key="9">
    <source>
        <dbReference type="ARBA" id="ARBA00022741"/>
    </source>
</evidence>
<proteinExistence type="inferred from homology"/>
<keyword evidence="10" id="KW-0187">Copper transport</keyword>
<dbReference type="InterPro" id="IPR006121">
    <property type="entry name" value="HMA_dom"/>
</dbReference>
<dbReference type="PROSITE" id="PS00154">
    <property type="entry name" value="ATPASE_E1_E2"/>
    <property type="match status" value="1"/>
</dbReference>
<reference evidence="25" key="1">
    <citation type="submission" date="2023-12" db="EMBL/GenBank/DDBJ databases">
        <title>Novel isolates from deep terrestrial aquifers shed light on the physiology and ecology of the class Limnochordia.</title>
        <authorList>
            <person name="Karnachuk O.V."/>
            <person name="Lukina A.P."/>
            <person name="Avakyan M.R."/>
            <person name="Kadnikov V."/>
            <person name="Begmatov S."/>
            <person name="Beletsky A.V."/>
            <person name="Mardanov A.V."/>
            <person name="Ravin N.V."/>
        </authorList>
    </citation>
    <scope>NUCLEOTIDE SEQUENCE [LARGE SCALE GENOMIC DNA]</scope>
    <source>
        <strain evidence="25">LN</strain>
    </source>
</reference>
<keyword evidence="25" id="KW-1185">Reference proteome</keyword>
<dbReference type="InterPro" id="IPR023214">
    <property type="entry name" value="HAD_sf"/>
</dbReference>
<feature type="transmembrane region" description="Helical" evidence="21">
    <location>
        <begin position="424"/>
        <end position="446"/>
    </location>
</feature>
<evidence type="ECO:0000256" key="10">
    <source>
        <dbReference type="ARBA" id="ARBA00022796"/>
    </source>
</evidence>
<gene>
    <name evidence="24" type="ORF">VLY81_05060</name>
</gene>
<dbReference type="EMBL" id="CP141614">
    <property type="protein sequence ID" value="WRP15537.1"/>
    <property type="molecule type" value="Genomic_DNA"/>
</dbReference>
<evidence type="ECO:0000313" key="25">
    <source>
        <dbReference type="Proteomes" id="UP001333102"/>
    </source>
</evidence>
<dbReference type="SUPFAM" id="SSF56784">
    <property type="entry name" value="HAD-like"/>
    <property type="match status" value="1"/>
</dbReference>
<dbReference type="PRINTS" id="PR00942">
    <property type="entry name" value="CUATPASEI"/>
</dbReference>
<dbReference type="InterPro" id="IPR059000">
    <property type="entry name" value="ATPase_P-type_domA"/>
</dbReference>
<keyword evidence="5" id="KW-0813">Transport</keyword>
<dbReference type="SFLD" id="SFLDG00002">
    <property type="entry name" value="C1.7:_P-type_atpase_like"/>
    <property type="match status" value="1"/>
</dbReference>
<name>A0ABZ1BRV1_9FIRM</name>
<evidence type="ECO:0000259" key="23">
    <source>
        <dbReference type="PROSITE" id="PS50846"/>
    </source>
</evidence>
<evidence type="ECO:0000256" key="16">
    <source>
        <dbReference type="ARBA" id="ARBA00023065"/>
    </source>
</evidence>
<comment type="subcellular location">
    <subcellularLocation>
        <location evidence="21">Cell membrane</location>
    </subcellularLocation>
    <subcellularLocation>
        <location evidence="1">Endomembrane system</location>
        <topology evidence="1">Multi-pass membrane protein</topology>
    </subcellularLocation>
</comment>
<sequence>MTDARTEMAVESRDARPVRATLDIGGMTCASCAARIERKLQRTEGVTHATVNLALEKAAVEWDPRRASAASLVDAIQSLGYQVRTTERRFRIEGMTCAACAQRVERALSRLPSVVQATVNLATETATVRYVGDLSDDEVRRAVEAQGYRASEAEPTPDREREARAREISRQRRLLALSALFSLPLLTYMLGELIPTLGRALPSVVFDPWFQLAMATPVQLVAGWQFYRDSYHNLKNRSANMSVLVAMGTTAAYLYSLAVTLAGPLVPGAHHVYFETSAIIITLIILGKYLEAVAKGRTSEAIRKLMGLQPKTARVLRDGAEVEVPVEQVEVGDRIVVRPGEKIPVDGVVVEGYSAVDESMLTGESLPVDKGPGDIVIGATLNKTGRFVFEATRVGKETALAQIIRIVEEAQGRKAPIQRYADRVSAYFVPAVIAVAAVTFFVWYLWAAPGDFTRALVNFVAVLVIACPCAMGLATPTSIMVGTGKGAERGILIKGGEHLELAHKLNGVILDKTGTITRGEPVLTDVVALGSGEDGGPQAALEVLRTAASAEAGSEHPLGQAIAQAARDRGLTLEPLAGFEAIPGHGVRAEVAGRQVLVGNRRLFAERGIDVSQAEPHVARFEEQGKTAMIVAVDGRVLGVVAVADTVKEGSAEAIRELQRMGIEVYMLTGDNRRTAVAIARQVGIDEAHTFAEVLPQQKADKVKELQVRGKVVGMVGDGINDAPALATADVGFAIGTGADVAIESADVTLMSGDLMGLVDSIRLSRATIRNVRQNLFWALFYNTVGIPVAAAGFLSPVLAGAAMAFSSVSVVTNALRLRRFRFSDRRAPERRHGGGDGGGHGDGRVPAVRDAGRREDRPVHVTA</sequence>
<evidence type="ECO:0000256" key="22">
    <source>
        <dbReference type="SAM" id="MobiDB-lite"/>
    </source>
</evidence>
<protein>
    <recommendedName>
        <fullName evidence="4">Copper-exporting P-type ATPase</fullName>
        <ecNumber evidence="3">7.2.2.8</ecNumber>
    </recommendedName>
    <alternativeName>
        <fullName evidence="18">Copper-exporting P-type ATPase A</fullName>
    </alternativeName>
    <alternativeName>
        <fullName evidence="19">Cu(+)-exporting ATPase</fullName>
    </alternativeName>
</protein>
<keyword evidence="15" id="KW-0186">Copper</keyword>
<evidence type="ECO:0000256" key="19">
    <source>
        <dbReference type="ARBA" id="ARBA00033239"/>
    </source>
</evidence>
<comment type="similarity">
    <text evidence="2 21">Belongs to the cation transport ATPase (P-type) (TC 3.A.3) family. Type IB subfamily.</text>
</comment>
<feature type="compositionally biased region" description="Basic and acidic residues" evidence="22">
    <location>
        <begin position="851"/>
        <end position="864"/>
    </location>
</feature>
<dbReference type="InterPro" id="IPR006122">
    <property type="entry name" value="HMA_Cu_ion-bd"/>
</dbReference>
<feature type="transmembrane region" description="Helical" evidence="21">
    <location>
        <begin position="776"/>
        <end position="795"/>
    </location>
</feature>
<dbReference type="PANTHER" id="PTHR43520:SF8">
    <property type="entry name" value="P-TYPE CU(+) TRANSPORTER"/>
    <property type="match status" value="1"/>
</dbReference>
<evidence type="ECO:0000256" key="6">
    <source>
        <dbReference type="ARBA" id="ARBA00022692"/>
    </source>
</evidence>
<dbReference type="InterPro" id="IPR044492">
    <property type="entry name" value="P_typ_ATPase_HD_dom"/>
</dbReference>
<evidence type="ECO:0000256" key="20">
    <source>
        <dbReference type="ARBA" id="ARBA00049289"/>
    </source>
</evidence>
<feature type="transmembrane region" description="Helical" evidence="21">
    <location>
        <begin position="801"/>
        <end position="818"/>
    </location>
</feature>
<evidence type="ECO:0000256" key="1">
    <source>
        <dbReference type="ARBA" id="ARBA00004127"/>
    </source>
</evidence>
<dbReference type="CDD" id="cd00371">
    <property type="entry name" value="HMA"/>
    <property type="match status" value="2"/>
</dbReference>
<dbReference type="PRINTS" id="PR00119">
    <property type="entry name" value="CATATPASE"/>
</dbReference>
<keyword evidence="8" id="KW-0677">Repeat</keyword>
<dbReference type="NCBIfam" id="TIGR00003">
    <property type="entry name" value="copper ion binding protein"/>
    <property type="match status" value="2"/>
</dbReference>
<comment type="catalytic activity">
    <reaction evidence="20">
        <text>Cu(+)(in) + ATP + H2O = Cu(+)(out) + ADP + phosphate + H(+)</text>
        <dbReference type="Rhea" id="RHEA:25792"/>
        <dbReference type="ChEBI" id="CHEBI:15377"/>
        <dbReference type="ChEBI" id="CHEBI:15378"/>
        <dbReference type="ChEBI" id="CHEBI:30616"/>
        <dbReference type="ChEBI" id="CHEBI:43474"/>
        <dbReference type="ChEBI" id="CHEBI:49552"/>
        <dbReference type="ChEBI" id="CHEBI:456216"/>
        <dbReference type="EC" id="7.2.2.8"/>
    </reaction>
</comment>
<dbReference type="RefSeq" id="WP_324669943.1">
    <property type="nucleotide sequence ID" value="NZ_CP141614.1"/>
</dbReference>
<feature type="domain" description="HMA" evidence="23">
    <location>
        <begin position="18"/>
        <end position="84"/>
    </location>
</feature>
<dbReference type="PROSITE" id="PS50846">
    <property type="entry name" value="HMA_2"/>
    <property type="match status" value="2"/>
</dbReference>
<evidence type="ECO:0000256" key="12">
    <source>
        <dbReference type="ARBA" id="ARBA00022842"/>
    </source>
</evidence>
<dbReference type="InterPro" id="IPR018303">
    <property type="entry name" value="ATPase_P-typ_P_site"/>
</dbReference>
<dbReference type="SUPFAM" id="SSF81653">
    <property type="entry name" value="Calcium ATPase, transduction domain A"/>
    <property type="match status" value="1"/>
</dbReference>
<evidence type="ECO:0000256" key="11">
    <source>
        <dbReference type="ARBA" id="ARBA00022840"/>
    </source>
</evidence>
<evidence type="ECO:0000256" key="14">
    <source>
        <dbReference type="ARBA" id="ARBA00022989"/>
    </source>
</evidence>
<dbReference type="NCBIfam" id="TIGR01525">
    <property type="entry name" value="ATPase-IB_hvy"/>
    <property type="match status" value="1"/>
</dbReference>
<accession>A0ABZ1BRV1</accession>
<dbReference type="SFLD" id="SFLDS00003">
    <property type="entry name" value="Haloacid_Dehalogenase"/>
    <property type="match status" value="1"/>
</dbReference>
<evidence type="ECO:0000256" key="5">
    <source>
        <dbReference type="ARBA" id="ARBA00022448"/>
    </source>
</evidence>
<evidence type="ECO:0000256" key="18">
    <source>
        <dbReference type="ARBA" id="ARBA00029719"/>
    </source>
</evidence>
<keyword evidence="17 21" id="KW-0472">Membrane</keyword>
<dbReference type="Pfam" id="PF00122">
    <property type="entry name" value="E1-E2_ATPase"/>
    <property type="match status" value="1"/>
</dbReference>
<dbReference type="Pfam" id="PF00702">
    <property type="entry name" value="Hydrolase"/>
    <property type="match status" value="1"/>
</dbReference>
<feature type="transmembrane region" description="Helical" evidence="21">
    <location>
        <begin position="174"/>
        <end position="197"/>
    </location>
</feature>
<dbReference type="Gene3D" id="2.70.150.10">
    <property type="entry name" value="Calcium-transporting ATPase, cytoplasmic transduction domain A"/>
    <property type="match status" value="1"/>
</dbReference>
<evidence type="ECO:0000256" key="15">
    <source>
        <dbReference type="ARBA" id="ARBA00023008"/>
    </source>
</evidence>
<feature type="domain" description="HMA" evidence="23">
    <location>
        <begin position="86"/>
        <end position="151"/>
    </location>
</feature>
<evidence type="ECO:0000256" key="13">
    <source>
        <dbReference type="ARBA" id="ARBA00022967"/>
    </source>
</evidence>
<keyword evidence="21" id="KW-1003">Cell membrane</keyword>
<organism evidence="24 25">
    <name type="scientific">Geochorda subterranea</name>
    <dbReference type="NCBI Taxonomy" id="3109564"/>
    <lineage>
        <taxon>Bacteria</taxon>
        <taxon>Bacillati</taxon>
        <taxon>Bacillota</taxon>
        <taxon>Limnochordia</taxon>
        <taxon>Limnochordales</taxon>
        <taxon>Geochordaceae</taxon>
        <taxon>Geochorda</taxon>
    </lineage>
</organism>
<keyword evidence="13" id="KW-1278">Translocase</keyword>
<dbReference type="InterPro" id="IPR017969">
    <property type="entry name" value="Heavy-metal-associated_CS"/>
</dbReference>